<sequence>MRLVLLALVSVLLMTLDHRQQLADPVRQGLAAVVWPVQQAVSLPIEASQRLGEHLASRQQLVDENRELRRRYLLDQARLQRLQALEMENQRLRDLLGSSGQLGETVLIAELTRVDLDPYSHLIQVDKGSVHQVTVGQAVLDAEGVMGQVDRVGTHGAMVRLITDPSHAIPVEVNRNGLRTIALGTGDLNRLELGSVPINADIQSGDLLVTSGLGGVFPRGYPVAEVERVVLDPGEPFARVSARPLAALDRSRKMVLVQGGALGRMPDLPAVEAPAVPSASEPAPAPGAVPPEEAPDAASPPAAVPGEEAQ</sequence>
<name>Q0ACB2_ALKEH</name>
<dbReference type="Gene3D" id="2.40.10.350">
    <property type="entry name" value="Rod shape-determining protein MreC, domain 2"/>
    <property type="match status" value="1"/>
</dbReference>
<dbReference type="Proteomes" id="UP000001962">
    <property type="component" value="Chromosome"/>
</dbReference>
<dbReference type="Pfam" id="PF04085">
    <property type="entry name" value="MreC"/>
    <property type="match status" value="1"/>
</dbReference>
<evidence type="ECO:0000256" key="5">
    <source>
        <dbReference type="PIRNR" id="PIRNR038471"/>
    </source>
</evidence>
<feature type="region of interest" description="Disordered" evidence="6">
    <location>
        <begin position="266"/>
        <end position="310"/>
    </location>
</feature>
<dbReference type="HOGENOM" id="CLU_042663_2_0_6"/>
<dbReference type="PIRSF" id="PIRSF038471">
    <property type="entry name" value="MreC"/>
    <property type="match status" value="1"/>
</dbReference>
<evidence type="ECO:0000256" key="1">
    <source>
        <dbReference type="ARBA" id="ARBA00009369"/>
    </source>
</evidence>
<dbReference type="GO" id="GO:0005886">
    <property type="term" value="C:plasma membrane"/>
    <property type="evidence" value="ECO:0007669"/>
    <property type="project" value="TreeGrafter"/>
</dbReference>
<dbReference type="NCBIfam" id="TIGR00219">
    <property type="entry name" value="mreC"/>
    <property type="match status" value="1"/>
</dbReference>
<dbReference type="GO" id="GO:0008360">
    <property type="term" value="P:regulation of cell shape"/>
    <property type="evidence" value="ECO:0007669"/>
    <property type="project" value="UniProtKB-KW"/>
</dbReference>
<evidence type="ECO:0000256" key="6">
    <source>
        <dbReference type="SAM" id="MobiDB-lite"/>
    </source>
</evidence>
<accession>Q0ACB2</accession>
<dbReference type="PANTHER" id="PTHR34138">
    <property type="entry name" value="CELL SHAPE-DETERMINING PROTEIN MREC"/>
    <property type="match status" value="1"/>
</dbReference>
<feature type="domain" description="Rod shape-determining protein MreC beta-barrel core" evidence="7">
    <location>
        <begin position="114"/>
        <end position="257"/>
    </location>
</feature>
<evidence type="ECO:0000256" key="2">
    <source>
        <dbReference type="ARBA" id="ARBA00013855"/>
    </source>
</evidence>
<evidence type="ECO:0000256" key="4">
    <source>
        <dbReference type="ARBA" id="ARBA00032089"/>
    </source>
</evidence>
<dbReference type="Gene3D" id="2.40.10.340">
    <property type="entry name" value="Rod shape-determining protein MreC, domain 1"/>
    <property type="match status" value="1"/>
</dbReference>
<comment type="similarity">
    <text evidence="1 5">Belongs to the MreC family.</text>
</comment>
<evidence type="ECO:0000256" key="3">
    <source>
        <dbReference type="ARBA" id="ARBA00022960"/>
    </source>
</evidence>
<dbReference type="PANTHER" id="PTHR34138:SF1">
    <property type="entry name" value="CELL SHAPE-DETERMINING PROTEIN MREC"/>
    <property type="match status" value="1"/>
</dbReference>
<gene>
    <name evidence="8" type="ordered locus">Mlg_0170</name>
</gene>
<organism evidence="8 9">
    <name type="scientific">Alkalilimnicola ehrlichii (strain ATCC BAA-1101 / DSM 17681 / MLHE-1)</name>
    <dbReference type="NCBI Taxonomy" id="187272"/>
    <lineage>
        <taxon>Bacteria</taxon>
        <taxon>Pseudomonadati</taxon>
        <taxon>Pseudomonadota</taxon>
        <taxon>Gammaproteobacteria</taxon>
        <taxon>Chromatiales</taxon>
        <taxon>Ectothiorhodospiraceae</taxon>
        <taxon>Alkalilimnicola</taxon>
    </lineage>
</organism>
<evidence type="ECO:0000259" key="7">
    <source>
        <dbReference type="Pfam" id="PF04085"/>
    </source>
</evidence>
<dbReference type="InterPro" id="IPR042175">
    <property type="entry name" value="Cell/Rod_MreC_2"/>
</dbReference>
<proteinExistence type="inferred from homology"/>
<dbReference type="eggNOG" id="COG1792">
    <property type="taxonomic scope" value="Bacteria"/>
</dbReference>
<dbReference type="KEGG" id="aeh:Mlg_0170"/>
<evidence type="ECO:0000313" key="8">
    <source>
        <dbReference type="EMBL" id="ABI55525.1"/>
    </source>
</evidence>
<dbReference type="AlphaFoldDB" id="Q0ACB2"/>
<feature type="compositionally biased region" description="Low complexity" evidence="6">
    <location>
        <begin position="296"/>
        <end position="310"/>
    </location>
</feature>
<protein>
    <recommendedName>
        <fullName evidence="2 5">Cell shape-determining protein MreC</fullName>
    </recommendedName>
    <alternativeName>
        <fullName evidence="4 5">Cell shape protein MreC</fullName>
    </alternativeName>
</protein>
<reference evidence="9" key="1">
    <citation type="submission" date="2006-08" db="EMBL/GenBank/DDBJ databases">
        <title>Complete sequence of Alkalilimnicola ehrilichei MLHE-1.</title>
        <authorList>
            <person name="Copeland A."/>
            <person name="Lucas S."/>
            <person name="Lapidus A."/>
            <person name="Barry K."/>
            <person name="Detter J.C."/>
            <person name="Glavina del Rio T."/>
            <person name="Hammon N."/>
            <person name="Israni S."/>
            <person name="Dalin E."/>
            <person name="Tice H."/>
            <person name="Pitluck S."/>
            <person name="Sims D."/>
            <person name="Brettin T."/>
            <person name="Bruce D."/>
            <person name="Han C."/>
            <person name="Tapia R."/>
            <person name="Gilna P."/>
            <person name="Schmutz J."/>
            <person name="Larimer F."/>
            <person name="Land M."/>
            <person name="Hauser L."/>
            <person name="Kyrpides N."/>
            <person name="Mikhailova N."/>
            <person name="Oremland R.S."/>
            <person name="Hoeft S.E."/>
            <person name="Switzer-Blum J."/>
            <person name="Kulp T."/>
            <person name="King G."/>
            <person name="Tabita R."/>
            <person name="Witte B."/>
            <person name="Santini J.M."/>
            <person name="Basu P."/>
            <person name="Hollibaugh J.T."/>
            <person name="Xie G."/>
            <person name="Stolz J.F."/>
            <person name="Richardson P."/>
        </authorList>
    </citation>
    <scope>NUCLEOTIDE SEQUENCE [LARGE SCALE GENOMIC DNA]</scope>
    <source>
        <strain evidence="9">ATCC BAA-1101 / DSM 17681 / MLHE-1</strain>
    </source>
</reference>
<dbReference type="InterPro" id="IPR007221">
    <property type="entry name" value="MreC"/>
</dbReference>
<feature type="compositionally biased region" description="Low complexity" evidence="6">
    <location>
        <begin position="269"/>
        <end position="282"/>
    </location>
</feature>
<dbReference type="InterPro" id="IPR042177">
    <property type="entry name" value="Cell/Rod_1"/>
</dbReference>
<dbReference type="InterPro" id="IPR055342">
    <property type="entry name" value="MreC_beta-barrel_core"/>
</dbReference>
<dbReference type="EMBL" id="CP000453">
    <property type="protein sequence ID" value="ABI55525.1"/>
    <property type="molecule type" value="Genomic_DNA"/>
</dbReference>
<keyword evidence="9" id="KW-1185">Reference proteome</keyword>
<comment type="function">
    <text evidence="5">Involved in formation and maintenance of cell shape.</text>
</comment>
<evidence type="ECO:0000313" key="9">
    <source>
        <dbReference type="Proteomes" id="UP000001962"/>
    </source>
</evidence>
<keyword evidence="3 5" id="KW-0133">Cell shape</keyword>